<dbReference type="Proteomes" id="UP000053676">
    <property type="component" value="Unassembled WGS sequence"/>
</dbReference>
<keyword evidence="2" id="KW-1185">Reference proteome</keyword>
<name>W2SYC2_NECAM</name>
<organism evidence="1 2">
    <name type="scientific">Necator americanus</name>
    <name type="common">Human hookworm</name>
    <dbReference type="NCBI Taxonomy" id="51031"/>
    <lineage>
        <taxon>Eukaryota</taxon>
        <taxon>Metazoa</taxon>
        <taxon>Ecdysozoa</taxon>
        <taxon>Nematoda</taxon>
        <taxon>Chromadorea</taxon>
        <taxon>Rhabditida</taxon>
        <taxon>Rhabditina</taxon>
        <taxon>Rhabditomorpha</taxon>
        <taxon>Strongyloidea</taxon>
        <taxon>Ancylostomatidae</taxon>
        <taxon>Bunostominae</taxon>
        <taxon>Necator</taxon>
    </lineage>
</organism>
<sequence length="61" mass="6295">MFSRLSSAAPLRCAAASDIAIVCPIAMMCNSSHSETMAYVPSSDVPSAFLFNTGPALKSIG</sequence>
<reference evidence="2" key="1">
    <citation type="journal article" date="2014" name="Nat. Genet.">
        <title>Genome of the human hookworm Necator americanus.</title>
        <authorList>
            <person name="Tang Y.T."/>
            <person name="Gao X."/>
            <person name="Rosa B.A."/>
            <person name="Abubucker S."/>
            <person name="Hallsworth-Pepin K."/>
            <person name="Martin J."/>
            <person name="Tyagi R."/>
            <person name="Heizer E."/>
            <person name="Zhang X."/>
            <person name="Bhonagiri-Palsikar V."/>
            <person name="Minx P."/>
            <person name="Warren W.C."/>
            <person name="Wang Q."/>
            <person name="Zhan B."/>
            <person name="Hotez P.J."/>
            <person name="Sternberg P.W."/>
            <person name="Dougall A."/>
            <person name="Gaze S.T."/>
            <person name="Mulvenna J."/>
            <person name="Sotillo J."/>
            <person name="Ranganathan S."/>
            <person name="Rabelo E.M."/>
            <person name="Wilson R.K."/>
            <person name="Felgner P.L."/>
            <person name="Bethony J."/>
            <person name="Hawdon J.M."/>
            <person name="Gasser R.B."/>
            <person name="Loukas A."/>
            <person name="Mitreva M."/>
        </authorList>
    </citation>
    <scope>NUCLEOTIDE SEQUENCE [LARGE SCALE GENOMIC DNA]</scope>
</reference>
<gene>
    <name evidence="1" type="ORF">NECAME_00699</name>
</gene>
<protein>
    <submittedName>
        <fullName evidence="1">Uncharacterized protein</fullName>
    </submittedName>
</protein>
<accession>W2SYC2</accession>
<evidence type="ECO:0000313" key="2">
    <source>
        <dbReference type="Proteomes" id="UP000053676"/>
    </source>
</evidence>
<evidence type="ECO:0000313" key="1">
    <source>
        <dbReference type="EMBL" id="ETN73612.1"/>
    </source>
</evidence>
<dbReference type="EMBL" id="KI660422">
    <property type="protein sequence ID" value="ETN73612.1"/>
    <property type="molecule type" value="Genomic_DNA"/>
</dbReference>
<proteinExistence type="predicted"/>
<dbReference type="AlphaFoldDB" id="W2SYC2"/>
<dbReference type="KEGG" id="nai:NECAME_00699"/>